<dbReference type="GO" id="GO:0005524">
    <property type="term" value="F:ATP binding"/>
    <property type="evidence" value="ECO:0007669"/>
    <property type="project" value="UniProtKB-KW"/>
</dbReference>
<dbReference type="OrthoDB" id="6429642at2759"/>
<sequence>MTRVCVEAHGDEVFSDGHRYTRDLLWSEQIRMFGEWKTTRGKQVTHIPISYCIIPLREELCKTGRTRLHKHIVEHLNAEIVLGTITDISIAMEWLKATFLYQRIFKNPKHYGINMELSKEKIERKLQDTGRLMARHYLAFETMKSFSTLTGSENFSELLALVSSCKEFEDIQLRVNEKKFLNDLNKSKSTSIRLGGVFDIRHQRFLRPLSRHCARQVLQGSSLGELQARVQAAGKNSMFPTGVTLSTVLVNAGITSFESLGSTNPRELELILNRNPPFGSILVDNVKHLPQYEIQVEQSFVGKNECVVVYITVLLKNFKDLEERRTTFDNHGCTLLVGNADNDIILFKKIRVNSRDFIVLFLYEWKSDHNVAVAARNINAAFRDGSINEQTYHSTLECNIRIWDAQLLEMGHWSRKVDVPKAQRGNQLHIHWISDSYEELSAELQDSNDSEIVEIRRFINSGTCPEVSPILIIILGTVLPDNVKLWFINHKIQLFIDRPRRCFNCFSFSPLSRFCPSPAISCLGGSSHDNKLKDFPKHNQVENMGSEMRSCYHKCLNKAICAHFCCKAGIQVSAAQRKRTQIENFMDQLQSKMNVFPSKKIKLEGARKGTATPRPSSKWNDPHFVDEDWFQDANEDDLFMEQEPTEKEVKSEVFSFDINLASAMEEDELQDIETNAKEDKDKTDAPAKSISDSPPTIQQEVWSK</sequence>
<gene>
    <name evidence="12" type="primary">HFM1</name>
    <name evidence="12" type="ORF">TNIN_256181</name>
</gene>
<dbReference type="FunFam" id="1.10.10.10:FF:000012">
    <property type="entry name" value="U5 small nuclear ribonucleoprotein helicase"/>
    <property type="match status" value="1"/>
</dbReference>
<dbReference type="Proteomes" id="UP000886998">
    <property type="component" value="Unassembled WGS sequence"/>
</dbReference>
<keyword evidence="4" id="KW-0067">ATP-binding</keyword>
<dbReference type="GO" id="GO:0043138">
    <property type="term" value="F:3'-5' DNA helicase activity"/>
    <property type="evidence" value="ECO:0007669"/>
    <property type="project" value="UniProtKB-EC"/>
</dbReference>
<comment type="catalytic activity">
    <reaction evidence="9">
        <text>ATP + H2O = ADP + phosphate + H(+)</text>
        <dbReference type="Rhea" id="RHEA:13065"/>
        <dbReference type="ChEBI" id="CHEBI:15377"/>
        <dbReference type="ChEBI" id="CHEBI:15378"/>
        <dbReference type="ChEBI" id="CHEBI:30616"/>
        <dbReference type="ChEBI" id="CHEBI:43474"/>
        <dbReference type="ChEBI" id="CHEBI:456216"/>
        <dbReference type="EC" id="5.6.2.4"/>
    </reaction>
</comment>
<dbReference type="EMBL" id="BMAV01018999">
    <property type="protein sequence ID" value="GFY71630.1"/>
    <property type="molecule type" value="Genomic_DNA"/>
</dbReference>
<evidence type="ECO:0000256" key="2">
    <source>
        <dbReference type="ARBA" id="ARBA00022801"/>
    </source>
</evidence>
<dbReference type="SMART" id="SM00973">
    <property type="entry name" value="Sec63"/>
    <property type="match status" value="1"/>
</dbReference>
<evidence type="ECO:0000256" key="10">
    <source>
        <dbReference type="SAM" id="MobiDB-lite"/>
    </source>
</evidence>
<dbReference type="AlphaFoldDB" id="A0A8X7CMZ4"/>
<dbReference type="InterPro" id="IPR052247">
    <property type="entry name" value="Meiotic_Crossover_Helicase"/>
</dbReference>
<proteinExistence type="predicted"/>
<feature type="compositionally biased region" description="Basic and acidic residues" evidence="10">
    <location>
        <begin position="674"/>
        <end position="685"/>
    </location>
</feature>
<dbReference type="Gene3D" id="1.10.10.10">
    <property type="entry name" value="Winged helix-like DNA-binding domain superfamily/Winged helix DNA-binding domain"/>
    <property type="match status" value="1"/>
</dbReference>
<evidence type="ECO:0000256" key="5">
    <source>
        <dbReference type="ARBA" id="ARBA00023235"/>
    </source>
</evidence>
<keyword evidence="5" id="KW-0413">Isomerase</keyword>
<name>A0A8X7CMZ4_9ARAC</name>
<dbReference type="SUPFAM" id="SSF158702">
    <property type="entry name" value="Sec63 N-terminal domain-like"/>
    <property type="match status" value="1"/>
</dbReference>
<evidence type="ECO:0000313" key="13">
    <source>
        <dbReference type="Proteomes" id="UP000886998"/>
    </source>
</evidence>
<organism evidence="12 13">
    <name type="scientific">Trichonephila inaurata madagascariensis</name>
    <dbReference type="NCBI Taxonomy" id="2747483"/>
    <lineage>
        <taxon>Eukaryota</taxon>
        <taxon>Metazoa</taxon>
        <taxon>Ecdysozoa</taxon>
        <taxon>Arthropoda</taxon>
        <taxon>Chelicerata</taxon>
        <taxon>Arachnida</taxon>
        <taxon>Araneae</taxon>
        <taxon>Araneomorphae</taxon>
        <taxon>Entelegynae</taxon>
        <taxon>Araneoidea</taxon>
        <taxon>Nephilidae</taxon>
        <taxon>Trichonephila</taxon>
        <taxon>Trichonephila inaurata</taxon>
    </lineage>
</organism>
<dbReference type="PANTHER" id="PTHR47835">
    <property type="entry name" value="HFM1, ATP DEPENDENT DNA HELICASE HOMOLOG"/>
    <property type="match status" value="1"/>
</dbReference>
<evidence type="ECO:0000256" key="8">
    <source>
        <dbReference type="ARBA" id="ARBA00034808"/>
    </source>
</evidence>
<dbReference type="GO" id="GO:0051321">
    <property type="term" value="P:meiotic cell cycle"/>
    <property type="evidence" value="ECO:0007669"/>
    <property type="project" value="UniProtKB-KW"/>
</dbReference>
<dbReference type="EC" id="5.6.2.4" evidence="8"/>
<dbReference type="InterPro" id="IPR036388">
    <property type="entry name" value="WH-like_DNA-bd_sf"/>
</dbReference>
<feature type="compositionally biased region" description="Polar residues" evidence="10">
    <location>
        <begin position="690"/>
        <end position="704"/>
    </location>
</feature>
<dbReference type="InterPro" id="IPR004179">
    <property type="entry name" value="Sec63-dom"/>
</dbReference>
<keyword evidence="3 12" id="KW-0347">Helicase</keyword>
<dbReference type="Pfam" id="PF02889">
    <property type="entry name" value="Sec63"/>
    <property type="match status" value="1"/>
</dbReference>
<keyword evidence="6" id="KW-0469">Meiosis</keyword>
<protein>
    <recommendedName>
        <fullName evidence="8">DNA 3'-5' helicase</fullName>
        <ecNumber evidence="8">5.6.2.4</ecNumber>
    </recommendedName>
</protein>
<keyword evidence="1" id="KW-0547">Nucleotide-binding</keyword>
<feature type="region of interest" description="Disordered" evidence="10">
    <location>
        <begin position="665"/>
        <end position="704"/>
    </location>
</feature>
<dbReference type="Gene3D" id="1.10.3380.10">
    <property type="entry name" value="Sec63 N-terminal domain-like domain"/>
    <property type="match status" value="1"/>
</dbReference>
<evidence type="ECO:0000256" key="3">
    <source>
        <dbReference type="ARBA" id="ARBA00022806"/>
    </source>
</evidence>
<feature type="region of interest" description="Disordered" evidence="10">
    <location>
        <begin position="604"/>
        <end position="623"/>
    </location>
</feature>
<evidence type="ECO:0000256" key="6">
    <source>
        <dbReference type="ARBA" id="ARBA00023254"/>
    </source>
</evidence>
<comment type="caution">
    <text evidence="12">The sequence shown here is derived from an EMBL/GenBank/DDBJ whole genome shotgun (WGS) entry which is preliminary data.</text>
</comment>
<evidence type="ECO:0000256" key="4">
    <source>
        <dbReference type="ARBA" id="ARBA00022840"/>
    </source>
</evidence>
<accession>A0A8X7CMZ4</accession>
<evidence type="ECO:0000256" key="1">
    <source>
        <dbReference type="ARBA" id="ARBA00022741"/>
    </source>
</evidence>
<dbReference type="PANTHER" id="PTHR47835:SF3">
    <property type="entry name" value="HELICASE FOR MEIOSIS 1"/>
    <property type="match status" value="1"/>
</dbReference>
<keyword evidence="13" id="KW-1185">Reference proteome</keyword>
<dbReference type="Pfam" id="PF23445">
    <property type="entry name" value="WHD_SNRNP200"/>
    <property type="match status" value="1"/>
</dbReference>
<comment type="catalytic activity">
    <reaction evidence="7">
        <text>Couples ATP hydrolysis with the unwinding of duplex DNA by translocating in the 3'-5' direction.</text>
        <dbReference type="EC" id="5.6.2.4"/>
    </reaction>
</comment>
<keyword evidence="2" id="KW-0378">Hydrolase</keyword>
<dbReference type="GO" id="GO:0016787">
    <property type="term" value="F:hydrolase activity"/>
    <property type="evidence" value="ECO:0007669"/>
    <property type="project" value="UniProtKB-KW"/>
</dbReference>
<evidence type="ECO:0000256" key="7">
    <source>
        <dbReference type="ARBA" id="ARBA00034617"/>
    </source>
</evidence>
<feature type="domain" description="SEC63" evidence="11">
    <location>
        <begin position="126"/>
        <end position="446"/>
    </location>
</feature>
<reference evidence="12" key="1">
    <citation type="submission" date="2020-08" db="EMBL/GenBank/DDBJ databases">
        <title>Multicomponent nature underlies the extraordinary mechanical properties of spider dragline silk.</title>
        <authorList>
            <person name="Kono N."/>
            <person name="Nakamura H."/>
            <person name="Mori M."/>
            <person name="Yoshida Y."/>
            <person name="Ohtoshi R."/>
            <person name="Malay A.D."/>
            <person name="Moran D.A.P."/>
            <person name="Tomita M."/>
            <person name="Numata K."/>
            <person name="Arakawa K."/>
        </authorList>
    </citation>
    <scope>NUCLEOTIDE SEQUENCE</scope>
</reference>
<evidence type="ECO:0000256" key="9">
    <source>
        <dbReference type="ARBA" id="ARBA00048988"/>
    </source>
</evidence>
<evidence type="ECO:0000259" key="11">
    <source>
        <dbReference type="SMART" id="SM00973"/>
    </source>
</evidence>
<evidence type="ECO:0000313" key="12">
    <source>
        <dbReference type="EMBL" id="GFY71630.1"/>
    </source>
</evidence>
<dbReference type="InterPro" id="IPR057842">
    <property type="entry name" value="WH_MER3"/>
</dbReference>